<dbReference type="PANTHER" id="PTHR32305">
    <property type="match status" value="1"/>
</dbReference>
<dbReference type="InterPro" id="IPR050708">
    <property type="entry name" value="T6SS_VgrG/RHS"/>
</dbReference>
<gene>
    <name evidence="3" type="ORF">EYB58_03100</name>
</gene>
<keyword evidence="1" id="KW-0677">Repeat</keyword>
<name>A0ABX5RAW1_9BACT</name>
<feature type="domain" description="Teneurin-like YD-shell" evidence="2">
    <location>
        <begin position="55"/>
        <end position="293"/>
    </location>
</feature>
<reference evidence="3 4" key="1">
    <citation type="submission" date="2019-02" db="EMBL/GenBank/DDBJ databases">
        <title>Complete genome sequence of Desulfobacter hydrogenophilus AcRS1.</title>
        <authorList>
            <person name="Marietou A."/>
            <person name="Lund M.B."/>
            <person name="Marshall I.P.G."/>
            <person name="Schreiber L."/>
            <person name="Jorgensen B."/>
        </authorList>
    </citation>
    <scope>NUCLEOTIDE SEQUENCE [LARGE SCALE GENOMIC DNA]</scope>
    <source>
        <strain evidence="3 4">AcRS1</strain>
    </source>
</reference>
<proteinExistence type="predicted"/>
<dbReference type="Gene3D" id="2.180.10.10">
    <property type="entry name" value="RHS repeat-associated core"/>
    <property type="match status" value="1"/>
</dbReference>
<dbReference type="Pfam" id="PF25023">
    <property type="entry name" value="TEN_YD-shell"/>
    <property type="match status" value="1"/>
</dbReference>
<sequence>MTQISYPSGRTVDKYYDETNFLATVDYLGNQAAAFTPDENGRIIFAGYGNDTDLTLTYDTIGREESRTFATPGSDPLFTVSDMTYDGRGSLTAQTETFDAVTAVDAFTYDNQDRLTARTRNLTPAGEWDYDLVGNWEYTNQNGTAETRTVTGDNEYTNVGGLLPVHDGRGNMTFDGDLDYEYDWANRLIRVASGATVLGEYTYDALNRRVTKAVNTVSTTFVYDDDAVVEAYENTVLRRTYVYGNAVDDPILVETGSQVYYYIADIRGSIRAVTDSSGALKEYYEYGPFGLMAIFDNQGQDITTTGSTIGNPYGIPAGGEIASPGSGITGTGCTLLNWGGSCSVILPGMWMG</sequence>
<protein>
    <submittedName>
        <fullName evidence="3">RHS repeat protein</fullName>
    </submittedName>
</protein>
<dbReference type="PANTHER" id="PTHR32305:SF15">
    <property type="entry name" value="PROTEIN RHSA-RELATED"/>
    <property type="match status" value="1"/>
</dbReference>
<keyword evidence="4" id="KW-1185">Reference proteome</keyword>
<organism evidence="3 4">
    <name type="scientific">Desulfobacter hydrogenophilus</name>
    <dbReference type="NCBI Taxonomy" id="2291"/>
    <lineage>
        <taxon>Bacteria</taxon>
        <taxon>Pseudomonadati</taxon>
        <taxon>Thermodesulfobacteriota</taxon>
        <taxon>Desulfobacteria</taxon>
        <taxon>Desulfobacterales</taxon>
        <taxon>Desulfobacteraceae</taxon>
        <taxon>Desulfobacter</taxon>
    </lineage>
</organism>
<dbReference type="EMBL" id="CP036313">
    <property type="protein sequence ID" value="QBH12000.1"/>
    <property type="molecule type" value="Genomic_DNA"/>
</dbReference>
<evidence type="ECO:0000313" key="3">
    <source>
        <dbReference type="EMBL" id="QBH12000.1"/>
    </source>
</evidence>
<evidence type="ECO:0000256" key="1">
    <source>
        <dbReference type="ARBA" id="ARBA00022737"/>
    </source>
</evidence>
<accession>A0ABX5RAW1</accession>
<evidence type="ECO:0000313" key="4">
    <source>
        <dbReference type="Proteomes" id="UP000293902"/>
    </source>
</evidence>
<dbReference type="Proteomes" id="UP000293902">
    <property type="component" value="Chromosome"/>
</dbReference>
<dbReference type="RefSeq" id="WP_131071990.1">
    <property type="nucleotide sequence ID" value="NZ_CP036313.1"/>
</dbReference>
<evidence type="ECO:0000259" key="2">
    <source>
        <dbReference type="Pfam" id="PF25023"/>
    </source>
</evidence>
<dbReference type="InterPro" id="IPR056823">
    <property type="entry name" value="TEN-like_YD-shell"/>
</dbReference>